<evidence type="ECO:0000256" key="6">
    <source>
        <dbReference type="ARBA" id="ARBA00023194"/>
    </source>
</evidence>
<dbReference type="AlphaFoldDB" id="A0A542DIA0"/>
<protein>
    <recommendedName>
        <fullName evidence="7">Aminotransferase</fullName>
        <ecNumber evidence="7">2.6.1.-</ecNumber>
    </recommendedName>
</protein>
<keyword evidence="6" id="KW-0045">Antibiotic biosynthesis</keyword>
<keyword evidence="3 7" id="KW-0032">Aminotransferase</keyword>
<dbReference type="InterPro" id="IPR050596">
    <property type="entry name" value="AspAT/PAT-like"/>
</dbReference>
<keyword evidence="4 7" id="KW-0808">Transferase</keyword>
<reference evidence="9 10" key="1">
    <citation type="submission" date="2019-06" db="EMBL/GenBank/DDBJ databases">
        <title>Sequencing the genomes of 1000 actinobacteria strains.</title>
        <authorList>
            <person name="Klenk H.-P."/>
        </authorList>
    </citation>
    <scope>NUCLEOTIDE SEQUENCE [LARGE SCALE GENOMIC DNA]</scope>
    <source>
        <strain evidence="9 10">DSM 45679</strain>
    </source>
</reference>
<accession>A0A542DIA0</accession>
<dbReference type="InterPro" id="IPR015424">
    <property type="entry name" value="PyrdxlP-dep_Trfase"/>
</dbReference>
<dbReference type="GO" id="GO:0017000">
    <property type="term" value="P:antibiotic biosynthetic process"/>
    <property type="evidence" value="ECO:0007669"/>
    <property type="project" value="UniProtKB-KW"/>
</dbReference>
<evidence type="ECO:0000256" key="1">
    <source>
        <dbReference type="ARBA" id="ARBA00001933"/>
    </source>
</evidence>
<comment type="similarity">
    <text evidence="2 7">Belongs to the class-I pyridoxal-phosphate-dependent aminotransferase family.</text>
</comment>
<comment type="cofactor">
    <cofactor evidence="1 7">
        <name>pyridoxal 5'-phosphate</name>
        <dbReference type="ChEBI" id="CHEBI:597326"/>
    </cofactor>
</comment>
<evidence type="ECO:0000256" key="7">
    <source>
        <dbReference type="RuleBase" id="RU000481"/>
    </source>
</evidence>
<evidence type="ECO:0000256" key="2">
    <source>
        <dbReference type="ARBA" id="ARBA00007441"/>
    </source>
</evidence>
<dbReference type="InterPro" id="IPR004839">
    <property type="entry name" value="Aminotransferase_I/II_large"/>
</dbReference>
<dbReference type="GO" id="GO:0030170">
    <property type="term" value="F:pyridoxal phosphate binding"/>
    <property type="evidence" value="ECO:0007669"/>
    <property type="project" value="InterPro"/>
</dbReference>
<gene>
    <name evidence="9" type="ORF">FB471_2567</name>
</gene>
<evidence type="ECO:0000256" key="3">
    <source>
        <dbReference type="ARBA" id="ARBA00022576"/>
    </source>
</evidence>
<comment type="caution">
    <text evidence="9">The sequence shown here is derived from an EMBL/GenBank/DDBJ whole genome shotgun (WGS) entry which is preliminary data.</text>
</comment>
<dbReference type="GO" id="GO:0006520">
    <property type="term" value="P:amino acid metabolic process"/>
    <property type="evidence" value="ECO:0007669"/>
    <property type="project" value="InterPro"/>
</dbReference>
<dbReference type="InterPro" id="IPR015421">
    <property type="entry name" value="PyrdxlP-dep_Trfase_major"/>
</dbReference>
<evidence type="ECO:0000259" key="8">
    <source>
        <dbReference type="Pfam" id="PF00155"/>
    </source>
</evidence>
<dbReference type="GO" id="GO:0008483">
    <property type="term" value="F:transaminase activity"/>
    <property type="evidence" value="ECO:0007669"/>
    <property type="project" value="UniProtKB-KW"/>
</dbReference>
<dbReference type="Pfam" id="PF00155">
    <property type="entry name" value="Aminotran_1_2"/>
    <property type="match status" value="1"/>
</dbReference>
<dbReference type="Gene3D" id="3.90.1150.10">
    <property type="entry name" value="Aspartate Aminotransferase, domain 1"/>
    <property type="match status" value="1"/>
</dbReference>
<name>A0A542DIA0_AMYCI</name>
<keyword evidence="5" id="KW-0663">Pyridoxal phosphate</keyword>
<sequence>MVRHSATLAINERLEAKRAAGERVLHLGFGEAGLPVPPAVATVLAEAAGSNGYGPVAGSARARAAVAGYFSRRGLPTEADRVLLAPGSKALLFALLSVLPGDVVLPRPCWVSYAAQAALAGKQVIDVPIPPAAGGVPEPRVLETALAEARAAGAEPGVLILTVPDNPTGTVAGPELIEQVCAVADRHGLVVISDEIYRDLVHEGSVYSPATVLAHRTVVTAGLSKNLALGGYRIGFARLPSGPGATRLRTELIGVASEVWSSLPAPMQEVAAYALDEPAEVREHIERGLRLHRTVAAAVHREFLAAGASARAPQAGFYLYPDLESWRGKGFATGKQLTEHLLNRHGVGVLAGVEFGDDPGALRFRVATSLLYGSSTEQRWAALHSEDPLSCEWIAEALTHLRTALTPREP</sequence>
<dbReference type="Gene3D" id="3.40.640.10">
    <property type="entry name" value="Type I PLP-dependent aspartate aminotransferase-like (Major domain)"/>
    <property type="match status" value="1"/>
</dbReference>
<dbReference type="InterPro" id="IPR015422">
    <property type="entry name" value="PyrdxlP-dep_Trfase_small"/>
</dbReference>
<evidence type="ECO:0000313" key="9">
    <source>
        <dbReference type="EMBL" id="TQJ02821.1"/>
    </source>
</evidence>
<keyword evidence="10" id="KW-1185">Reference proteome</keyword>
<dbReference type="OrthoDB" id="2192472at2"/>
<dbReference type="SUPFAM" id="SSF53383">
    <property type="entry name" value="PLP-dependent transferases"/>
    <property type="match status" value="1"/>
</dbReference>
<dbReference type="PANTHER" id="PTHR46383:SF1">
    <property type="entry name" value="ASPARTATE AMINOTRANSFERASE"/>
    <property type="match status" value="1"/>
</dbReference>
<dbReference type="EMBL" id="VFML01000001">
    <property type="protein sequence ID" value="TQJ02821.1"/>
    <property type="molecule type" value="Genomic_DNA"/>
</dbReference>
<evidence type="ECO:0000256" key="5">
    <source>
        <dbReference type="ARBA" id="ARBA00022898"/>
    </source>
</evidence>
<dbReference type="RefSeq" id="WP_141998099.1">
    <property type="nucleotide sequence ID" value="NZ_VFML01000001.1"/>
</dbReference>
<evidence type="ECO:0000313" key="10">
    <source>
        <dbReference type="Proteomes" id="UP000320876"/>
    </source>
</evidence>
<organism evidence="9 10">
    <name type="scientific">Amycolatopsis cihanbeyliensis</name>
    <dbReference type="NCBI Taxonomy" id="1128664"/>
    <lineage>
        <taxon>Bacteria</taxon>
        <taxon>Bacillati</taxon>
        <taxon>Actinomycetota</taxon>
        <taxon>Actinomycetes</taxon>
        <taxon>Pseudonocardiales</taxon>
        <taxon>Pseudonocardiaceae</taxon>
        <taxon>Amycolatopsis</taxon>
    </lineage>
</organism>
<dbReference type="CDD" id="cd00609">
    <property type="entry name" value="AAT_like"/>
    <property type="match status" value="1"/>
</dbReference>
<proteinExistence type="inferred from homology"/>
<feature type="domain" description="Aminotransferase class I/classII large" evidence="8">
    <location>
        <begin position="26"/>
        <end position="368"/>
    </location>
</feature>
<dbReference type="InterPro" id="IPR004838">
    <property type="entry name" value="NHTrfase_class1_PyrdxlP-BS"/>
</dbReference>
<dbReference type="EC" id="2.6.1.-" evidence="7"/>
<evidence type="ECO:0000256" key="4">
    <source>
        <dbReference type="ARBA" id="ARBA00022679"/>
    </source>
</evidence>
<dbReference type="PANTHER" id="PTHR46383">
    <property type="entry name" value="ASPARTATE AMINOTRANSFERASE"/>
    <property type="match status" value="1"/>
</dbReference>
<dbReference type="PROSITE" id="PS00105">
    <property type="entry name" value="AA_TRANSFER_CLASS_1"/>
    <property type="match status" value="1"/>
</dbReference>
<dbReference type="Proteomes" id="UP000320876">
    <property type="component" value="Unassembled WGS sequence"/>
</dbReference>